<evidence type="ECO:0000313" key="1">
    <source>
        <dbReference type="EMBL" id="KAK5600621.1"/>
    </source>
</evidence>
<comment type="caution">
    <text evidence="1">The sequence shown here is derived from an EMBL/GenBank/DDBJ whole genome shotgun (WGS) entry which is preliminary data.</text>
</comment>
<dbReference type="EMBL" id="JAHHUM010002882">
    <property type="protein sequence ID" value="KAK5600621.1"/>
    <property type="molecule type" value="Genomic_DNA"/>
</dbReference>
<dbReference type="Proteomes" id="UP001311232">
    <property type="component" value="Unassembled WGS sequence"/>
</dbReference>
<name>A0AAV9QVD2_9TELE</name>
<proteinExistence type="predicted"/>
<evidence type="ECO:0000313" key="2">
    <source>
        <dbReference type="Proteomes" id="UP001311232"/>
    </source>
</evidence>
<organism evidence="1 2">
    <name type="scientific">Crenichthys baileyi</name>
    <name type="common">White River springfish</name>
    <dbReference type="NCBI Taxonomy" id="28760"/>
    <lineage>
        <taxon>Eukaryota</taxon>
        <taxon>Metazoa</taxon>
        <taxon>Chordata</taxon>
        <taxon>Craniata</taxon>
        <taxon>Vertebrata</taxon>
        <taxon>Euteleostomi</taxon>
        <taxon>Actinopterygii</taxon>
        <taxon>Neopterygii</taxon>
        <taxon>Teleostei</taxon>
        <taxon>Neoteleostei</taxon>
        <taxon>Acanthomorphata</taxon>
        <taxon>Ovalentaria</taxon>
        <taxon>Atherinomorphae</taxon>
        <taxon>Cyprinodontiformes</taxon>
        <taxon>Goodeidae</taxon>
        <taxon>Crenichthys</taxon>
    </lineage>
</organism>
<dbReference type="AlphaFoldDB" id="A0AAV9QVD2"/>
<accession>A0AAV9QVD2</accession>
<sequence>MMIYPLDMMGTIKTKNRRDHKKKLIQHMKGRCKAKACGHVQITSSLTSVSQSFSTTYSIVGRGGAGVYLQQSMGERQGAPWTGCQSIRGQHTNNHAHTHSYT</sequence>
<protein>
    <submittedName>
        <fullName evidence="1">Uncharacterized protein</fullName>
    </submittedName>
</protein>
<reference evidence="1 2" key="1">
    <citation type="submission" date="2021-06" db="EMBL/GenBank/DDBJ databases">
        <authorList>
            <person name="Palmer J.M."/>
        </authorList>
    </citation>
    <scope>NUCLEOTIDE SEQUENCE [LARGE SCALE GENOMIC DNA]</scope>
    <source>
        <strain evidence="1 2">MEX-2019</strain>
        <tissue evidence="1">Muscle</tissue>
    </source>
</reference>
<gene>
    <name evidence="1" type="ORF">CRENBAI_001351</name>
</gene>
<keyword evidence="2" id="KW-1185">Reference proteome</keyword>